<name>A0A6A5ZE80_9PLEO</name>
<dbReference type="AlphaFoldDB" id="A0A6A5ZE80"/>
<evidence type="ECO:0000256" key="1">
    <source>
        <dbReference type="SAM" id="MobiDB-lite"/>
    </source>
</evidence>
<proteinExistence type="predicted"/>
<reference evidence="2" key="1">
    <citation type="journal article" date="2020" name="Stud. Mycol.">
        <title>101 Dothideomycetes genomes: a test case for predicting lifestyles and emergence of pathogens.</title>
        <authorList>
            <person name="Haridas S."/>
            <person name="Albert R."/>
            <person name="Binder M."/>
            <person name="Bloem J."/>
            <person name="Labutti K."/>
            <person name="Salamov A."/>
            <person name="Andreopoulos B."/>
            <person name="Baker S."/>
            <person name="Barry K."/>
            <person name="Bills G."/>
            <person name="Bluhm B."/>
            <person name="Cannon C."/>
            <person name="Castanera R."/>
            <person name="Culley D."/>
            <person name="Daum C."/>
            <person name="Ezra D."/>
            <person name="Gonzalez J."/>
            <person name="Henrissat B."/>
            <person name="Kuo A."/>
            <person name="Liang C."/>
            <person name="Lipzen A."/>
            <person name="Lutzoni F."/>
            <person name="Magnuson J."/>
            <person name="Mondo S."/>
            <person name="Nolan M."/>
            <person name="Ohm R."/>
            <person name="Pangilinan J."/>
            <person name="Park H.-J."/>
            <person name="Ramirez L."/>
            <person name="Alfaro M."/>
            <person name="Sun H."/>
            <person name="Tritt A."/>
            <person name="Yoshinaga Y."/>
            <person name="Zwiers L.-H."/>
            <person name="Turgeon B."/>
            <person name="Goodwin S."/>
            <person name="Spatafora J."/>
            <person name="Crous P."/>
            <person name="Grigoriev I."/>
        </authorList>
    </citation>
    <scope>NUCLEOTIDE SEQUENCE</scope>
    <source>
        <strain evidence="2">CBS 627.86</strain>
    </source>
</reference>
<gene>
    <name evidence="2" type="ORF">BDV96DRAFT_644472</name>
</gene>
<feature type="compositionally biased region" description="Polar residues" evidence="1">
    <location>
        <begin position="477"/>
        <end position="491"/>
    </location>
</feature>
<feature type="compositionally biased region" description="Basic residues" evidence="1">
    <location>
        <begin position="460"/>
        <end position="475"/>
    </location>
</feature>
<organism evidence="2 3">
    <name type="scientific">Lophiotrema nucula</name>
    <dbReference type="NCBI Taxonomy" id="690887"/>
    <lineage>
        <taxon>Eukaryota</taxon>
        <taxon>Fungi</taxon>
        <taxon>Dikarya</taxon>
        <taxon>Ascomycota</taxon>
        <taxon>Pezizomycotina</taxon>
        <taxon>Dothideomycetes</taxon>
        <taxon>Pleosporomycetidae</taxon>
        <taxon>Pleosporales</taxon>
        <taxon>Lophiotremataceae</taxon>
        <taxon>Lophiotrema</taxon>
    </lineage>
</organism>
<feature type="region of interest" description="Disordered" evidence="1">
    <location>
        <begin position="458"/>
        <end position="504"/>
    </location>
</feature>
<accession>A0A6A5ZE80</accession>
<protein>
    <submittedName>
        <fullName evidence="2">Uncharacterized protein</fullName>
    </submittedName>
</protein>
<feature type="region of interest" description="Disordered" evidence="1">
    <location>
        <begin position="394"/>
        <end position="416"/>
    </location>
</feature>
<dbReference type="OrthoDB" id="3811940at2759"/>
<evidence type="ECO:0000313" key="3">
    <source>
        <dbReference type="Proteomes" id="UP000799770"/>
    </source>
</evidence>
<dbReference type="EMBL" id="ML977319">
    <property type="protein sequence ID" value="KAF2117037.1"/>
    <property type="molecule type" value="Genomic_DNA"/>
</dbReference>
<dbReference type="Proteomes" id="UP000799770">
    <property type="component" value="Unassembled WGS sequence"/>
</dbReference>
<evidence type="ECO:0000313" key="2">
    <source>
        <dbReference type="EMBL" id="KAF2117037.1"/>
    </source>
</evidence>
<feature type="compositionally biased region" description="Polar residues" evidence="1">
    <location>
        <begin position="131"/>
        <end position="143"/>
    </location>
</feature>
<sequence>MDIANLTEVFEQLQVARAENVRLAEHFNDRNENLSEVVILVQNAVFDVEDQIGALQKRIEQRAGQKATQRERSKLEELRLRKPILWNLRNTVAQKRDKLNDFVDATESLTALVDKAIKTFQGASKVRSLTQVPYTTTSTSRDSGAQPPPRPSADTGLEPTDGTVASTQAYSEPPLAAQSAEERPNHRHQGLYSDPLRQPQIPLNSGQLQREKNPETVANLKKTKADLREAETTLLKHWTTYEDQFEAYKLEHAHHHDEDLRSEFSPVYISRGRGLAERVATAERNVQIAKRIAKENRVPNTSDQESHFVSDPNEGVDREYQEEAEMYTDMENIEKWKKSDKTTDYKRTASEANFHECGRLKDAEISDSISALEDIAHKKRKIVAWERNKPRPFEIAPVEKPPEADGISKPSDFDDEGNAIMADASAISAVPNFYFEFDRYERFDILRGLGLDAENDDKVHTRRRRRQRHRKHIKRGTSGSNHTTYSSQGSVKMTDCDAQSRVSV</sequence>
<keyword evidence="3" id="KW-1185">Reference proteome</keyword>
<feature type="region of interest" description="Disordered" evidence="1">
    <location>
        <begin position="131"/>
        <end position="214"/>
    </location>
</feature>